<evidence type="ECO:0000256" key="1">
    <source>
        <dbReference type="ARBA" id="ARBA00022527"/>
    </source>
</evidence>
<dbReference type="PANTHER" id="PTHR24058:SF103">
    <property type="entry name" value="SERINE_THREONINE-PROTEIN KINASE PRP4 HOMOLOG"/>
    <property type="match status" value="1"/>
</dbReference>
<name>A0ABN9R6U4_9DINO</name>
<sequence length="123" mass="14172">KVLAYSKQILVALRYLHDQVGIVHCDVKPDNLLLRWDERSVKLCDFGTARTVDMLQSVDELQPLFYRAPEVYMGNARGRKIDVWSAACTIYELIVGRILFKTCLTHREVVQSIQKLRGPIPKE</sequence>
<protein>
    <recommendedName>
        <fullName evidence="6">Protein kinase domain-containing protein</fullName>
    </recommendedName>
</protein>
<comment type="caution">
    <text evidence="7">The sequence shown here is derived from an EMBL/GenBank/DDBJ whole genome shotgun (WGS) entry which is preliminary data.</text>
</comment>
<dbReference type="PANTHER" id="PTHR24058">
    <property type="entry name" value="DUAL SPECIFICITY PROTEIN KINASE"/>
    <property type="match status" value="1"/>
</dbReference>
<evidence type="ECO:0000313" key="7">
    <source>
        <dbReference type="EMBL" id="CAK0813571.1"/>
    </source>
</evidence>
<dbReference type="PROSITE" id="PS50011">
    <property type="entry name" value="PROTEIN_KINASE_DOM"/>
    <property type="match status" value="1"/>
</dbReference>
<keyword evidence="3" id="KW-0547">Nucleotide-binding</keyword>
<keyword evidence="8" id="KW-1185">Reference proteome</keyword>
<keyword evidence="2" id="KW-0808">Transferase</keyword>
<dbReference type="EMBL" id="CAUYUJ010005415">
    <property type="protein sequence ID" value="CAK0813571.1"/>
    <property type="molecule type" value="Genomic_DNA"/>
</dbReference>
<keyword evidence="5" id="KW-0067">ATP-binding</keyword>
<evidence type="ECO:0000256" key="2">
    <source>
        <dbReference type="ARBA" id="ARBA00022679"/>
    </source>
</evidence>
<proteinExistence type="predicted"/>
<dbReference type="SMART" id="SM00220">
    <property type="entry name" value="S_TKc"/>
    <property type="match status" value="1"/>
</dbReference>
<evidence type="ECO:0000256" key="5">
    <source>
        <dbReference type="ARBA" id="ARBA00022840"/>
    </source>
</evidence>
<evidence type="ECO:0000259" key="6">
    <source>
        <dbReference type="PROSITE" id="PS50011"/>
    </source>
</evidence>
<evidence type="ECO:0000256" key="3">
    <source>
        <dbReference type="ARBA" id="ARBA00022741"/>
    </source>
</evidence>
<evidence type="ECO:0000313" key="8">
    <source>
        <dbReference type="Proteomes" id="UP001189429"/>
    </source>
</evidence>
<dbReference type="Proteomes" id="UP001189429">
    <property type="component" value="Unassembled WGS sequence"/>
</dbReference>
<dbReference type="PROSITE" id="PS00108">
    <property type="entry name" value="PROTEIN_KINASE_ST"/>
    <property type="match status" value="1"/>
</dbReference>
<gene>
    <name evidence="7" type="ORF">PCOR1329_LOCUS17444</name>
</gene>
<accession>A0ABN9R6U4</accession>
<feature type="non-terminal residue" evidence="7">
    <location>
        <position position="1"/>
    </location>
</feature>
<keyword evidence="4" id="KW-0418">Kinase</keyword>
<dbReference type="InterPro" id="IPR008271">
    <property type="entry name" value="Ser/Thr_kinase_AS"/>
</dbReference>
<organism evidence="7 8">
    <name type="scientific">Prorocentrum cordatum</name>
    <dbReference type="NCBI Taxonomy" id="2364126"/>
    <lineage>
        <taxon>Eukaryota</taxon>
        <taxon>Sar</taxon>
        <taxon>Alveolata</taxon>
        <taxon>Dinophyceae</taxon>
        <taxon>Prorocentrales</taxon>
        <taxon>Prorocentraceae</taxon>
        <taxon>Prorocentrum</taxon>
    </lineage>
</organism>
<dbReference type="SUPFAM" id="SSF56112">
    <property type="entry name" value="Protein kinase-like (PK-like)"/>
    <property type="match status" value="1"/>
</dbReference>
<dbReference type="InterPro" id="IPR000719">
    <property type="entry name" value="Prot_kinase_dom"/>
</dbReference>
<dbReference type="InterPro" id="IPR050494">
    <property type="entry name" value="Ser_Thr_dual-spec_kinase"/>
</dbReference>
<reference evidence="7" key="1">
    <citation type="submission" date="2023-10" db="EMBL/GenBank/DDBJ databases">
        <authorList>
            <person name="Chen Y."/>
            <person name="Shah S."/>
            <person name="Dougan E. K."/>
            <person name="Thang M."/>
            <person name="Chan C."/>
        </authorList>
    </citation>
    <scope>NUCLEOTIDE SEQUENCE [LARGE SCALE GENOMIC DNA]</scope>
</reference>
<evidence type="ECO:0000256" key="4">
    <source>
        <dbReference type="ARBA" id="ARBA00022777"/>
    </source>
</evidence>
<dbReference type="Pfam" id="PF00069">
    <property type="entry name" value="Pkinase"/>
    <property type="match status" value="1"/>
</dbReference>
<feature type="domain" description="Protein kinase" evidence="6">
    <location>
        <begin position="1"/>
        <end position="123"/>
    </location>
</feature>
<dbReference type="InterPro" id="IPR011009">
    <property type="entry name" value="Kinase-like_dom_sf"/>
</dbReference>
<feature type="non-terminal residue" evidence="7">
    <location>
        <position position="123"/>
    </location>
</feature>
<dbReference type="Gene3D" id="1.10.510.10">
    <property type="entry name" value="Transferase(Phosphotransferase) domain 1"/>
    <property type="match status" value="1"/>
</dbReference>
<keyword evidence="1" id="KW-0723">Serine/threonine-protein kinase</keyword>